<organism evidence="18 19">
    <name type="scientific">Alkalibacter rhizosphaerae</name>
    <dbReference type="NCBI Taxonomy" id="2815577"/>
    <lineage>
        <taxon>Bacteria</taxon>
        <taxon>Bacillati</taxon>
        <taxon>Bacillota</taxon>
        <taxon>Clostridia</taxon>
        <taxon>Eubacteriales</taxon>
        <taxon>Eubacteriaceae</taxon>
        <taxon>Alkalibacter</taxon>
    </lineage>
</organism>
<dbReference type="PANTHER" id="PTHR43331:SF1">
    <property type="entry name" value="HOMOSERINE DEHYDROGENASE"/>
    <property type="match status" value="1"/>
</dbReference>
<evidence type="ECO:0000256" key="3">
    <source>
        <dbReference type="ARBA" id="ARBA00006753"/>
    </source>
</evidence>
<evidence type="ECO:0000256" key="2">
    <source>
        <dbReference type="ARBA" id="ARBA00005062"/>
    </source>
</evidence>
<dbReference type="SUPFAM" id="SSF55347">
    <property type="entry name" value="Glyceraldehyde-3-phosphate dehydrogenase-like, C-terminal domain"/>
    <property type="match status" value="1"/>
</dbReference>
<dbReference type="Gene3D" id="3.30.70.260">
    <property type="match status" value="1"/>
</dbReference>
<dbReference type="GO" id="GO:0050661">
    <property type="term" value="F:NADP binding"/>
    <property type="evidence" value="ECO:0007669"/>
    <property type="project" value="InterPro"/>
</dbReference>
<dbReference type="PIRSF" id="PIRSF000098">
    <property type="entry name" value="Homoser_dehydrog"/>
    <property type="match status" value="1"/>
</dbReference>
<dbReference type="InterPro" id="IPR005106">
    <property type="entry name" value="Asp/hSer_DH_NAD-bd"/>
</dbReference>
<keyword evidence="9" id="KW-0915">Sodium</keyword>
<dbReference type="InterPro" id="IPR016204">
    <property type="entry name" value="HDH"/>
</dbReference>
<evidence type="ECO:0000259" key="17">
    <source>
        <dbReference type="Pfam" id="PF03447"/>
    </source>
</evidence>
<dbReference type="NCBIfam" id="NF004976">
    <property type="entry name" value="PRK06349.1"/>
    <property type="match status" value="1"/>
</dbReference>
<sequence>MKIALLGMGTVGSGVYEIINEEKGNYFAKAQEKITIKKVLVRDKGKKRNDFIDEEILTESFDEILNDEEINAVIFAMGGLEPEFTFMKRSMEKGKHVITANKAVVSEYFEELLNLAKKHNVMFLFEASVGGGIPIITSLKGTLQINQIDEIKGILNGTTNYILSKMSSEGKAFADVLQQAQEMGFAEADPSADVDGFDVSRKLAILSSIAFGSHIKDEDIYKRGIRDVGKEDMEMFSNLGYILKFLAHSKRMDGTYSASVEPVLLSNKDIMSNVNEEFNIVSIKGNIIGELQFYGKGAGKNPTANAVVGDLLYIMNNQNSRESIDLSQHLTNKGLGAFNGKYYLRISLKDHPTFTAVLDLVDEVSKIKKMMVEKNNVFVITEELDAAVVNSLVDRLRSMGTSVFYARILS</sequence>
<evidence type="ECO:0000313" key="19">
    <source>
        <dbReference type="Proteomes" id="UP000663499"/>
    </source>
</evidence>
<dbReference type="Gene3D" id="3.30.360.10">
    <property type="entry name" value="Dihydrodipicolinate Reductase, domain 2"/>
    <property type="match status" value="1"/>
</dbReference>
<dbReference type="KEGG" id="alka:J0B03_02570"/>
<evidence type="ECO:0000256" key="15">
    <source>
        <dbReference type="RuleBase" id="RU004171"/>
    </source>
</evidence>
<evidence type="ECO:0000256" key="4">
    <source>
        <dbReference type="ARBA" id="ARBA00013213"/>
    </source>
</evidence>
<comment type="catalytic activity">
    <reaction evidence="11">
        <text>L-homoserine + NADP(+) = L-aspartate 4-semialdehyde + NADPH + H(+)</text>
        <dbReference type="Rhea" id="RHEA:15761"/>
        <dbReference type="ChEBI" id="CHEBI:15378"/>
        <dbReference type="ChEBI" id="CHEBI:57476"/>
        <dbReference type="ChEBI" id="CHEBI:57783"/>
        <dbReference type="ChEBI" id="CHEBI:58349"/>
        <dbReference type="ChEBI" id="CHEBI:537519"/>
        <dbReference type="EC" id="1.1.1.3"/>
    </reaction>
    <physiologicalReaction direction="right-to-left" evidence="11">
        <dbReference type="Rhea" id="RHEA:15763"/>
    </physiologicalReaction>
</comment>
<dbReference type="GO" id="GO:0009086">
    <property type="term" value="P:methionine biosynthetic process"/>
    <property type="evidence" value="ECO:0007669"/>
    <property type="project" value="UniProtKB-KW"/>
</dbReference>
<keyword evidence="13 14" id="KW-0521">NADP</keyword>
<evidence type="ECO:0000256" key="1">
    <source>
        <dbReference type="ARBA" id="ARBA00005056"/>
    </source>
</evidence>
<feature type="active site" description="Proton donor" evidence="12">
    <location>
        <position position="202"/>
    </location>
</feature>
<evidence type="ECO:0000256" key="5">
    <source>
        <dbReference type="ARBA" id="ARBA00013376"/>
    </source>
</evidence>
<dbReference type="InterPro" id="IPR036291">
    <property type="entry name" value="NAD(P)-bd_dom_sf"/>
</dbReference>
<evidence type="ECO:0000256" key="10">
    <source>
        <dbReference type="ARBA" id="ARBA00023167"/>
    </source>
</evidence>
<gene>
    <name evidence="18" type="ORF">J0B03_02570</name>
</gene>
<evidence type="ECO:0000256" key="12">
    <source>
        <dbReference type="PIRSR" id="PIRSR000098-1"/>
    </source>
</evidence>
<evidence type="ECO:0000256" key="11">
    <source>
        <dbReference type="ARBA" id="ARBA00048841"/>
    </source>
</evidence>
<comment type="pathway">
    <text evidence="2 14">Amino-acid biosynthesis; L-methionine biosynthesis via de novo pathway; L-homoserine from L-aspartate: step 3/3.</text>
</comment>
<dbReference type="InterPro" id="IPR019811">
    <property type="entry name" value="HDH_CS"/>
</dbReference>
<evidence type="ECO:0000256" key="8">
    <source>
        <dbReference type="ARBA" id="ARBA00023002"/>
    </source>
</evidence>
<evidence type="ECO:0000313" key="18">
    <source>
        <dbReference type="EMBL" id="QSX08972.1"/>
    </source>
</evidence>
<dbReference type="InterPro" id="IPR001342">
    <property type="entry name" value="HDH_cat"/>
</dbReference>
<comment type="similarity">
    <text evidence="3 15">Belongs to the homoserine dehydrogenase family.</text>
</comment>
<feature type="binding site" evidence="13">
    <location>
        <position position="102"/>
    </location>
    <ligand>
        <name>NADPH</name>
        <dbReference type="ChEBI" id="CHEBI:57783"/>
    </ligand>
</feature>
<protein>
    <recommendedName>
        <fullName evidence="5 14">Homoserine dehydrogenase</fullName>
        <ecNumber evidence="4 14">1.1.1.3</ecNumber>
    </recommendedName>
</protein>
<dbReference type="Gene3D" id="3.40.50.720">
    <property type="entry name" value="NAD(P)-binding Rossmann-like Domain"/>
    <property type="match status" value="1"/>
</dbReference>
<accession>A0A974XFM5</accession>
<feature type="binding site" evidence="13">
    <location>
        <position position="187"/>
    </location>
    <ligand>
        <name>L-homoserine</name>
        <dbReference type="ChEBI" id="CHEBI:57476"/>
    </ligand>
</feature>
<keyword evidence="7 14" id="KW-0791">Threonine biosynthesis</keyword>
<dbReference type="EMBL" id="CP071444">
    <property type="protein sequence ID" value="QSX08972.1"/>
    <property type="molecule type" value="Genomic_DNA"/>
</dbReference>
<dbReference type="Proteomes" id="UP000663499">
    <property type="component" value="Chromosome"/>
</dbReference>
<proteinExistence type="inferred from homology"/>
<comment type="pathway">
    <text evidence="1 14">Amino-acid biosynthesis; L-threonine biosynthesis; L-threonine from L-aspartate: step 3/5.</text>
</comment>
<feature type="domain" description="Aspartate/homoserine dehydrogenase NAD-binding" evidence="17">
    <location>
        <begin position="7"/>
        <end position="126"/>
    </location>
</feature>
<feature type="binding site" evidence="13">
    <location>
        <begin position="6"/>
        <end position="13"/>
    </location>
    <ligand>
        <name>NADP(+)</name>
        <dbReference type="ChEBI" id="CHEBI:58349"/>
    </ligand>
</feature>
<dbReference type="FunFam" id="3.30.360.10:FF:000005">
    <property type="entry name" value="Homoserine dehydrogenase"/>
    <property type="match status" value="1"/>
</dbReference>
<dbReference type="SUPFAM" id="SSF51735">
    <property type="entry name" value="NAD(P)-binding Rossmann-fold domains"/>
    <property type="match status" value="1"/>
</dbReference>
<dbReference type="EC" id="1.1.1.3" evidence="4 14"/>
<evidence type="ECO:0000256" key="9">
    <source>
        <dbReference type="ARBA" id="ARBA00023053"/>
    </source>
</evidence>
<evidence type="ECO:0000259" key="16">
    <source>
        <dbReference type="Pfam" id="PF00742"/>
    </source>
</evidence>
<dbReference type="GO" id="GO:0009088">
    <property type="term" value="P:threonine biosynthetic process"/>
    <property type="evidence" value="ECO:0007669"/>
    <property type="project" value="UniProtKB-KW"/>
</dbReference>
<dbReference type="Pfam" id="PF03447">
    <property type="entry name" value="NAD_binding_3"/>
    <property type="match status" value="1"/>
</dbReference>
<evidence type="ECO:0000256" key="7">
    <source>
        <dbReference type="ARBA" id="ARBA00022697"/>
    </source>
</evidence>
<dbReference type="PROSITE" id="PS01042">
    <property type="entry name" value="HOMOSER_DHGENASE"/>
    <property type="match status" value="1"/>
</dbReference>
<evidence type="ECO:0000256" key="13">
    <source>
        <dbReference type="PIRSR" id="PIRSR000098-2"/>
    </source>
</evidence>
<dbReference type="AlphaFoldDB" id="A0A974XFM5"/>
<dbReference type="Pfam" id="PF00742">
    <property type="entry name" value="Homoserine_dh"/>
    <property type="match status" value="1"/>
</dbReference>
<dbReference type="RefSeq" id="WP_207300313.1">
    <property type="nucleotide sequence ID" value="NZ_CP071444.1"/>
</dbReference>
<name>A0A974XFM5_9FIRM</name>
<keyword evidence="8 14" id="KW-0560">Oxidoreductase</keyword>
<feature type="domain" description="Homoserine dehydrogenase catalytic" evidence="16">
    <location>
        <begin position="134"/>
        <end position="312"/>
    </location>
</feature>
<reference evidence="18" key="1">
    <citation type="submission" date="2021-03" db="EMBL/GenBank/DDBJ databases">
        <title>Alkalibacter marinus sp. nov., isolated from tidal flat sediment.</title>
        <authorList>
            <person name="Namirimu T."/>
            <person name="Yang J.-A."/>
            <person name="Yang S.-H."/>
            <person name="Kim Y.-J."/>
            <person name="Kwon K.K."/>
        </authorList>
    </citation>
    <scope>NUCLEOTIDE SEQUENCE</scope>
    <source>
        <strain evidence="18">ES005</strain>
    </source>
</reference>
<keyword evidence="6 14" id="KW-0028">Amino-acid biosynthesis</keyword>
<keyword evidence="19" id="KW-1185">Reference proteome</keyword>
<evidence type="ECO:0000256" key="6">
    <source>
        <dbReference type="ARBA" id="ARBA00022605"/>
    </source>
</evidence>
<evidence type="ECO:0000256" key="14">
    <source>
        <dbReference type="RuleBase" id="RU000579"/>
    </source>
</evidence>
<dbReference type="PANTHER" id="PTHR43331">
    <property type="entry name" value="HOMOSERINE DEHYDROGENASE"/>
    <property type="match status" value="1"/>
</dbReference>
<dbReference type="GO" id="GO:0004412">
    <property type="term" value="F:homoserine dehydrogenase activity"/>
    <property type="evidence" value="ECO:0007669"/>
    <property type="project" value="UniProtKB-EC"/>
</dbReference>
<keyword evidence="10 14" id="KW-0486">Methionine biosynthesis</keyword>